<evidence type="ECO:0000256" key="5">
    <source>
        <dbReference type="ARBA" id="ARBA00023136"/>
    </source>
</evidence>
<keyword evidence="2" id="KW-1003">Cell membrane</keyword>
<accession>A0A660C646</accession>
<evidence type="ECO:0000256" key="3">
    <source>
        <dbReference type="ARBA" id="ARBA00022692"/>
    </source>
</evidence>
<dbReference type="Pfam" id="PF02653">
    <property type="entry name" value="BPD_transp_2"/>
    <property type="match status" value="1"/>
</dbReference>
<feature type="transmembrane region" description="Helical" evidence="7">
    <location>
        <begin position="61"/>
        <end position="79"/>
    </location>
</feature>
<keyword evidence="9" id="KW-1185">Reference proteome</keyword>
<evidence type="ECO:0000313" key="9">
    <source>
        <dbReference type="Proteomes" id="UP000317303"/>
    </source>
</evidence>
<feature type="transmembrane region" description="Helical" evidence="7">
    <location>
        <begin position="37"/>
        <end position="54"/>
    </location>
</feature>
<dbReference type="Proteomes" id="UP000317303">
    <property type="component" value="Unassembled WGS sequence"/>
</dbReference>
<organism evidence="8 9">
    <name type="scientific">Prauserella rugosa</name>
    <dbReference type="NCBI Taxonomy" id="43354"/>
    <lineage>
        <taxon>Bacteria</taxon>
        <taxon>Bacillati</taxon>
        <taxon>Actinomycetota</taxon>
        <taxon>Actinomycetes</taxon>
        <taxon>Pseudonocardiales</taxon>
        <taxon>Pseudonocardiaceae</taxon>
        <taxon>Prauserella</taxon>
    </lineage>
</organism>
<dbReference type="CDD" id="cd06581">
    <property type="entry name" value="TM_PBP1_LivM_like"/>
    <property type="match status" value="1"/>
</dbReference>
<feature type="transmembrane region" description="Helical" evidence="7">
    <location>
        <begin position="85"/>
        <end position="107"/>
    </location>
</feature>
<feature type="transmembrane region" description="Helical" evidence="7">
    <location>
        <begin position="114"/>
        <end position="133"/>
    </location>
</feature>
<feature type="transmembrane region" description="Helical" evidence="7">
    <location>
        <begin position="213"/>
        <end position="237"/>
    </location>
</feature>
<dbReference type="PANTHER" id="PTHR30482">
    <property type="entry name" value="HIGH-AFFINITY BRANCHED-CHAIN AMINO ACID TRANSPORT SYSTEM PERMEASE"/>
    <property type="match status" value="1"/>
</dbReference>
<evidence type="ECO:0000256" key="4">
    <source>
        <dbReference type="ARBA" id="ARBA00022989"/>
    </source>
</evidence>
<feature type="transmembrane region" description="Helical" evidence="7">
    <location>
        <begin position="162"/>
        <end position="181"/>
    </location>
</feature>
<dbReference type="InterPro" id="IPR043428">
    <property type="entry name" value="LivM-like"/>
</dbReference>
<evidence type="ECO:0000313" key="8">
    <source>
        <dbReference type="EMBL" id="TWH18816.1"/>
    </source>
</evidence>
<evidence type="ECO:0000256" key="1">
    <source>
        <dbReference type="ARBA" id="ARBA00004651"/>
    </source>
</evidence>
<protein>
    <submittedName>
        <fullName evidence="8">Amino acid/amide ABC transporter membrane protein 2 (HAAT family)</fullName>
    </submittedName>
</protein>
<comment type="caution">
    <text evidence="8">The sequence shown here is derived from an EMBL/GenBank/DDBJ whole genome shotgun (WGS) entry which is preliminary data.</text>
</comment>
<keyword evidence="4 7" id="KW-1133">Transmembrane helix</keyword>
<reference evidence="8 9" key="1">
    <citation type="submission" date="2019-07" db="EMBL/GenBank/DDBJ databases">
        <title>R&amp;d 2014.</title>
        <authorList>
            <person name="Klenk H.-P."/>
        </authorList>
    </citation>
    <scope>NUCLEOTIDE SEQUENCE [LARGE SCALE GENOMIC DNA]</scope>
    <source>
        <strain evidence="8 9">DSM 43194</strain>
    </source>
</reference>
<proteinExistence type="predicted"/>
<evidence type="ECO:0000256" key="6">
    <source>
        <dbReference type="SAM" id="MobiDB-lite"/>
    </source>
</evidence>
<sequence>MTTRLSPKLLGTLLVALALLVAPLTLGGEEYVLRVLTVGATYAIAVYGMNLILGLTGQLSLAHGGFFGIGVYVVGLLTTDYGWTFWPSLLVAVAATAVGGYVAGIVALRTREEYFAIFTMAMGFIIFLVISRWESVTHAHSGVSGVKFPEGFGVLDFSEPVVMYYLVLLFLLGAGYVTYAVRRSGIGRTLVAIRTSEDLARSIGVNVGLNKQLAFAASTTLAGLGGGLFAAVQGFVGPSAASIDLTFEMLMFILVGGLGTVMGPVVGTFVVLFLFEYFQDFEAYRFIVLGPIIVALVIFAPRGIVGYLNAFADARRSRSPGGRADATGPPTGELDPPPTTTPAGSTTETREAL</sequence>
<feature type="transmembrane region" description="Helical" evidence="7">
    <location>
        <begin position="249"/>
        <end position="274"/>
    </location>
</feature>
<keyword evidence="5 7" id="KW-0472">Membrane</keyword>
<feature type="region of interest" description="Disordered" evidence="6">
    <location>
        <begin position="316"/>
        <end position="353"/>
    </location>
</feature>
<dbReference type="InterPro" id="IPR001851">
    <property type="entry name" value="ABC_transp_permease"/>
</dbReference>
<feature type="transmembrane region" description="Helical" evidence="7">
    <location>
        <begin position="286"/>
        <end position="308"/>
    </location>
</feature>
<gene>
    <name evidence="8" type="ORF">JD82_00637</name>
</gene>
<dbReference type="GO" id="GO:0005886">
    <property type="term" value="C:plasma membrane"/>
    <property type="evidence" value="ECO:0007669"/>
    <property type="project" value="UniProtKB-SubCell"/>
</dbReference>
<comment type="subcellular location">
    <subcellularLocation>
        <location evidence="1">Cell membrane</location>
        <topology evidence="1">Multi-pass membrane protein</topology>
    </subcellularLocation>
</comment>
<keyword evidence="3 7" id="KW-0812">Transmembrane</keyword>
<dbReference type="AlphaFoldDB" id="A0A660C646"/>
<name>A0A660C646_9PSEU</name>
<dbReference type="PANTHER" id="PTHR30482:SF10">
    <property type="entry name" value="HIGH-AFFINITY BRANCHED-CHAIN AMINO ACID TRANSPORT PROTEIN BRAE"/>
    <property type="match status" value="1"/>
</dbReference>
<dbReference type="EMBL" id="VLJV01000001">
    <property type="protein sequence ID" value="TWH18816.1"/>
    <property type="molecule type" value="Genomic_DNA"/>
</dbReference>
<dbReference type="RefSeq" id="WP_051757713.1">
    <property type="nucleotide sequence ID" value="NZ_JOIJ01000006.1"/>
</dbReference>
<dbReference type="OrthoDB" id="9814461at2"/>
<dbReference type="GO" id="GO:0015658">
    <property type="term" value="F:branched-chain amino acid transmembrane transporter activity"/>
    <property type="evidence" value="ECO:0007669"/>
    <property type="project" value="InterPro"/>
</dbReference>
<evidence type="ECO:0000256" key="2">
    <source>
        <dbReference type="ARBA" id="ARBA00022475"/>
    </source>
</evidence>
<evidence type="ECO:0000256" key="7">
    <source>
        <dbReference type="SAM" id="Phobius"/>
    </source>
</evidence>